<dbReference type="RefSeq" id="XP_027198700.1">
    <property type="nucleotide sequence ID" value="XM_027342899.1"/>
</dbReference>
<proteinExistence type="predicted"/>
<organism evidence="1 2">
    <name type="scientific">Dermatophagoides pteronyssinus</name>
    <name type="common">European house dust mite</name>
    <dbReference type="NCBI Taxonomy" id="6956"/>
    <lineage>
        <taxon>Eukaryota</taxon>
        <taxon>Metazoa</taxon>
        <taxon>Ecdysozoa</taxon>
        <taxon>Arthropoda</taxon>
        <taxon>Chelicerata</taxon>
        <taxon>Arachnida</taxon>
        <taxon>Acari</taxon>
        <taxon>Acariformes</taxon>
        <taxon>Sarcoptiformes</taxon>
        <taxon>Astigmata</taxon>
        <taxon>Psoroptidia</taxon>
        <taxon>Analgoidea</taxon>
        <taxon>Pyroglyphidae</taxon>
        <taxon>Dermatophagoidinae</taxon>
        <taxon>Dermatophagoides</taxon>
    </lineage>
</organism>
<gene>
    <name evidence="2" type="primary">LOC113792937</name>
</gene>
<evidence type="ECO:0000313" key="1">
    <source>
        <dbReference type="Proteomes" id="UP000515146"/>
    </source>
</evidence>
<dbReference type="InParanoid" id="A0A6P6Y0A0"/>
<accession>A0A6P6Y0A0</accession>
<sequence>MAVRMISSGQFINHLEFKLKPIRSVQSSPTMPFGEHIPYYRLCQRPKWTKSKLKKPTITKKGLLFFLNADDDVQNKVKIPTTPIIIDHFQRPG</sequence>
<dbReference type="AlphaFoldDB" id="A0A6P6Y0A0"/>
<protein>
    <submittedName>
        <fullName evidence="2">Uncharacterized protein LOC113792937</fullName>
    </submittedName>
</protein>
<name>A0A6P6Y0A0_DERPT</name>
<dbReference type="KEGG" id="dpte:113792937"/>
<evidence type="ECO:0000313" key="2">
    <source>
        <dbReference type="RefSeq" id="XP_027198700.1"/>
    </source>
</evidence>
<reference evidence="2" key="1">
    <citation type="submission" date="2025-08" db="UniProtKB">
        <authorList>
            <consortium name="RefSeq"/>
        </authorList>
    </citation>
    <scope>IDENTIFICATION</scope>
    <source>
        <strain evidence="2">Airmid</strain>
    </source>
</reference>
<dbReference type="Proteomes" id="UP000515146">
    <property type="component" value="Unplaced"/>
</dbReference>
<keyword evidence="1" id="KW-1185">Reference proteome</keyword>